<feature type="region of interest" description="Disordered" evidence="1">
    <location>
        <begin position="136"/>
        <end position="176"/>
    </location>
</feature>
<feature type="compositionally biased region" description="Low complexity" evidence="1">
    <location>
        <begin position="88"/>
        <end position="100"/>
    </location>
</feature>
<accession>A0A4U5MMS3</accession>
<feature type="compositionally biased region" description="Pro residues" evidence="1">
    <location>
        <begin position="110"/>
        <end position="122"/>
    </location>
</feature>
<reference evidence="2 3" key="2">
    <citation type="journal article" date="2019" name="G3 (Bethesda)">
        <title>Hybrid Assembly of the Genome of the Entomopathogenic Nematode Steinernema carpocapsae Identifies the X-Chromosome.</title>
        <authorList>
            <person name="Serra L."/>
            <person name="Macchietto M."/>
            <person name="Macias-Munoz A."/>
            <person name="McGill C.J."/>
            <person name="Rodriguez I.M."/>
            <person name="Rodriguez B."/>
            <person name="Murad R."/>
            <person name="Mortazavi A."/>
        </authorList>
    </citation>
    <scope>NUCLEOTIDE SEQUENCE [LARGE SCALE GENOMIC DNA]</scope>
    <source>
        <strain evidence="2 3">ALL</strain>
    </source>
</reference>
<feature type="region of interest" description="Disordered" evidence="1">
    <location>
        <begin position="82"/>
        <end position="124"/>
    </location>
</feature>
<keyword evidence="3" id="KW-1185">Reference proteome</keyword>
<dbReference type="AlphaFoldDB" id="A0A4U5MMS3"/>
<gene>
    <name evidence="2" type="ORF">L596_022774</name>
</gene>
<dbReference type="STRING" id="34508.A0A4U5MMS3"/>
<feature type="region of interest" description="Disordered" evidence="1">
    <location>
        <begin position="189"/>
        <end position="223"/>
    </location>
</feature>
<dbReference type="Proteomes" id="UP000298663">
    <property type="component" value="Unassembled WGS sequence"/>
</dbReference>
<evidence type="ECO:0000256" key="1">
    <source>
        <dbReference type="SAM" id="MobiDB-lite"/>
    </source>
</evidence>
<proteinExistence type="predicted"/>
<evidence type="ECO:0000313" key="2">
    <source>
        <dbReference type="EMBL" id="TKR70798.1"/>
    </source>
</evidence>
<reference evidence="2 3" key="1">
    <citation type="journal article" date="2015" name="Genome Biol.">
        <title>Comparative genomics of Steinernema reveals deeply conserved gene regulatory networks.</title>
        <authorList>
            <person name="Dillman A.R."/>
            <person name="Macchietto M."/>
            <person name="Porter C.F."/>
            <person name="Rogers A."/>
            <person name="Williams B."/>
            <person name="Antoshechkin I."/>
            <person name="Lee M.M."/>
            <person name="Goodwin Z."/>
            <person name="Lu X."/>
            <person name="Lewis E.E."/>
            <person name="Goodrich-Blair H."/>
            <person name="Stock S.P."/>
            <person name="Adams B.J."/>
            <person name="Sternberg P.W."/>
            <person name="Mortazavi A."/>
        </authorList>
    </citation>
    <scope>NUCLEOTIDE SEQUENCE [LARGE SCALE GENOMIC DNA]</scope>
    <source>
        <strain evidence="2 3">ALL</strain>
    </source>
</reference>
<dbReference type="EMBL" id="AZBU02000007">
    <property type="protein sequence ID" value="TKR70798.1"/>
    <property type="molecule type" value="Genomic_DNA"/>
</dbReference>
<comment type="caution">
    <text evidence="2">The sequence shown here is derived from an EMBL/GenBank/DDBJ whole genome shotgun (WGS) entry which is preliminary data.</text>
</comment>
<name>A0A4U5MMS3_STECR</name>
<sequence length="223" mass="23715">MHHRLSDHRVMRNPGRLRLSISATSFKPSFLPAHDWFLRISDGLTEPDSPSSRFLSNNEDLRPPRGFLRRLQRFLVPSVRRRMRMPASSTSSRLQLRSSTGCGGGSGYAQPPPQYIPPPPPASGYAAPPVIPSVPTLPIPAPTYNQGPPPPAYNQGPPPLAPSYNQGPPPAVIPSVPTVPVPAPTYNQGPVIPATNTEPLPAAGGYVGPAHPPQGNGYATGGK</sequence>
<organism evidence="2 3">
    <name type="scientific">Steinernema carpocapsae</name>
    <name type="common">Entomopathogenic nematode</name>
    <dbReference type="NCBI Taxonomy" id="34508"/>
    <lineage>
        <taxon>Eukaryota</taxon>
        <taxon>Metazoa</taxon>
        <taxon>Ecdysozoa</taxon>
        <taxon>Nematoda</taxon>
        <taxon>Chromadorea</taxon>
        <taxon>Rhabditida</taxon>
        <taxon>Tylenchina</taxon>
        <taxon>Panagrolaimomorpha</taxon>
        <taxon>Strongyloidoidea</taxon>
        <taxon>Steinernematidae</taxon>
        <taxon>Steinernema</taxon>
    </lineage>
</organism>
<evidence type="ECO:0000313" key="3">
    <source>
        <dbReference type="Proteomes" id="UP000298663"/>
    </source>
</evidence>
<protein>
    <submittedName>
        <fullName evidence="2">Uncharacterized protein</fullName>
    </submittedName>
</protein>